<evidence type="ECO:0000313" key="8">
    <source>
        <dbReference type="EMBL" id="TFD87300.1"/>
    </source>
</evidence>
<dbReference type="PANTHER" id="PTHR30288:SF0">
    <property type="entry name" value="FLAGELLAR HOOK-ASSOCIATED PROTEIN 2"/>
    <property type="match status" value="1"/>
</dbReference>
<dbReference type="Pfam" id="PF07195">
    <property type="entry name" value="FliD_C"/>
    <property type="match status" value="1"/>
</dbReference>
<evidence type="ECO:0000256" key="5">
    <source>
        <dbReference type="RuleBase" id="RU362066"/>
    </source>
</evidence>
<keyword evidence="8" id="KW-0969">Cilium</keyword>
<dbReference type="GO" id="GO:0005576">
    <property type="term" value="C:extracellular region"/>
    <property type="evidence" value="ECO:0007669"/>
    <property type="project" value="UniProtKB-SubCell"/>
</dbReference>
<dbReference type="EMBL" id="SOHM01000031">
    <property type="protein sequence ID" value="TFD87300.1"/>
    <property type="molecule type" value="Genomic_DNA"/>
</dbReference>
<evidence type="ECO:0000256" key="4">
    <source>
        <dbReference type="ARBA" id="ARBA00023143"/>
    </source>
</evidence>
<keyword evidence="4 5" id="KW-0975">Bacterial flagellum</keyword>
<evidence type="ECO:0000313" key="9">
    <source>
        <dbReference type="Proteomes" id="UP000298468"/>
    </source>
</evidence>
<feature type="domain" description="Flagellar hook-associated protein 2 N-terminal" evidence="6">
    <location>
        <begin position="10"/>
        <end position="105"/>
    </location>
</feature>
<dbReference type="InterPro" id="IPR040026">
    <property type="entry name" value="FliD"/>
</dbReference>
<keyword evidence="9" id="KW-1185">Reference proteome</keyword>
<dbReference type="Proteomes" id="UP000298468">
    <property type="component" value="Unassembled WGS sequence"/>
</dbReference>
<organism evidence="8 9">
    <name type="scientific">Cryobacterium lactosi</name>
    <dbReference type="NCBI Taxonomy" id="1259202"/>
    <lineage>
        <taxon>Bacteria</taxon>
        <taxon>Bacillati</taxon>
        <taxon>Actinomycetota</taxon>
        <taxon>Actinomycetes</taxon>
        <taxon>Micrococcales</taxon>
        <taxon>Microbacteriaceae</taxon>
        <taxon>Cryobacterium</taxon>
    </lineage>
</organism>
<accession>A0A4V3IWV3</accession>
<gene>
    <name evidence="8" type="ORF">E3T61_15935</name>
</gene>
<dbReference type="GO" id="GO:0007155">
    <property type="term" value="P:cell adhesion"/>
    <property type="evidence" value="ECO:0007669"/>
    <property type="project" value="InterPro"/>
</dbReference>
<feature type="domain" description="Flagellar hook-associated protein 2 C-terminal" evidence="7">
    <location>
        <begin position="195"/>
        <end position="420"/>
    </location>
</feature>
<evidence type="ECO:0000256" key="1">
    <source>
        <dbReference type="ARBA" id="ARBA00009764"/>
    </source>
</evidence>
<sequence length="442" mass="44729">MGLSIDGLISGQDTTTLINNLIAVEAIPQTLLKGKVTAAQAYTTAVQGLNTQVAALADAATKASKPASYDLYTATSSSGQVTATTSTGAAAGVIDVTVGRLAQNQVTVTGPLSAWPDATLTLTDATGKATVLTPASTSLDDVVSAVNAAGLGITATKVAVGADGFRVQFSSTATGSAAAFTVSGGTVPTTQVKGAQDAQVTLWAGSAAEQTITSGTNTFTNLLPGLDVTVNAVSATPVTLTVTRDDAAISKMAGGLVSGLNDIFAVITNRSAVSTTTDSTGKSVTTAGLFAGDSTIRTVKQNLLSAASMPVDGRSPSEIGISITKSGTLEFDAEKFAAALAKDPAGVMKTVQEISGRVATAAATASDKYDGTLTATITSQQSQVRTMGLEISDWDLRLTAKRSSLERVYTAMESRLGELKAQSSWLTSQINSLPDTYTGSSS</sequence>
<comment type="caution">
    <text evidence="8">The sequence shown here is derived from an EMBL/GenBank/DDBJ whole genome shotgun (WGS) entry which is preliminary data.</text>
</comment>
<keyword evidence="3" id="KW-0175">Coiled coil</keyword>
<dbReference type="PANTHER" id="PTHR30288">
    <property type="entry name" value="FLAGELLAR CAP/ASSEMBLY PROTEIN FLID"/>
    <property type="match status" value="1"/>
</dbReference>
<dbReference type="GO" id="GO:0009424">
    <property type="term" value="C:bacterial-type flagellum hook"/>
    <property type="evidence" value="ECO:0007669"/>
    <property type="project" value="UniProtKB-UniRule"/>
</dbReference>
<comment type="function">
    <text evidence="5">Required for morphogenesis and for the elongation of the flagellar filament by facilitating polymerization of the flagellin monomers at the tip of growing filament. Forms a capping structure, which prevents flagellin subunits (transported through the central channel of the flagellum) from leaking out without polymerization at the distal end.</text>
</comment>
<evidence type="ECO:0000259" key="7">
    <source>
        <dbReference type="Pfam" id="PF07195"/>
    </source>
</evidence>
<keyword evidence="8" id="KW-0282">Flagellum</keyword>
<dbReference type="InterPro" id="IPR010809">
    <property type="entry name" value="FliD_C"/>
</dbReference>
<dbReference type="Pfam" id="PF02465">
    <property type="entry name" value="FliD_N"/>
    <property type="match status" value="1"/>
</dbReference>
<name>A0A4V3IWV3_9MICO</name>
<comment type="similarity">
    <text evidence="1 5">Belongs to the FliD family.</text>
</comment>
<dbReference type="GO" id="GO:0071973">
    <property type="term" value="P:bacterial-type flagellum-dependent cell motility"/>
    <property type="evidence" value="ECO:0007669"/>
    <property type="project" value="TreeGrafter"/>
</dbReference>
<evidence type="ECO:0000259" key="6">
    <source>
        <dbReference type="Pfam" id="PF02465"/>
    </source>
</evidence>
<proteinExistence type="inferred from homology"/>
<dbReference type="AlphaFoldDB" id="A0A4V3IWV3"/>
<dbReference type="RefSeq" id="WP_134641781.1">
    <property type="nucleotide sequence ID" value="NZ_SOHM01000031.1"/>
</dbReference>
<comment type="subunit">
    <text evidence="2 5">Homopentamer.</text>
</comment>
<keyword evidence="5" id="KW-0964">Secreted</keyword>
<protein>
    <recommendedName>
        <fullName evidence="5">Flagellar hook-associated protein 2</fullName>
        <shortName evidence="5">HAP2</shortName>
    </recommendedName>
    <alternativeName>
        <fullName evidence="5">Flagellar cap protein</fullName>
    </alternativeName>
</protein>
<keyword evidence="8" id="KW-0966">Cell projection</keyword>
<reference evidence="8 9" key="1">
    <citation type="submission" date="2019-03" db="EMBL/GenBank/DDBJ databases">
        <title>Genomics of glacier-inhabiting Cryobacterium strains.</title>
        <authorList>
            <person name="Liu Q."/>
            <person name="Xin Y.-H."/>
        </authorList>
    </citation>
    <scope>NUCLEOTIDE SEQUENCE [LARGE SCALE GENOMIC DNA]</scope>
    <source>
        <strain evidence="8 9">Sr59</strain>
    </source>
</reference>
<comment type="subcellular location">
    <subcellularLocation>
        <location evidence="5">Secreted</location>
    </subcellularLocation>
    <subcellularLocation>
        <location evidence="5">Bacterial flagellum</location>
    </subcellularLocation>
</comment>
<dbReference type="GO" id="GO:0009421">
    <property type="term" value="C:bacterial-type flagellum filament cap"/>
    <property type="evidence" value="ECO:0007669"/>
    <property type="project" value="InterPro"/>
</dbReference>
<evidence type="ECO:0000256" key="2">
    <source>
        <dbReference type="ARBA" id="ARBA00011255"/>
    </source>
</evidence>
<dbReference type="OrthoDB" id="5241527at2"/>
<dbReference type="InterPro" id="IPR003481">
    <property type="entry name" value="FliD_N"/>
</dbReference>
<evidence type="ECO:0000256" key="3">
    <source>
        <dbReference type="ARBA" id="ARBA00023054"/>
    </source>
</evidence>